<reference evidence="1" key="1">
    <citation type="submission" date="2020-11" db="EMBL/GenBank/DDBJ databases">
        <authorList>
            <consortium name="DOE Joint Genome Institute"/>
            <person name="Ahrendt S."/>
            <person name="Riley R."/>
            <person name="Andreopoulos W."/>
            <person name="LaButti K."/>
            <person name="Pangilinan J."/>
            <person name="Ruiz-duenas F.J."/>
            <person name="Barrasa J.M."/>
            <person name="Sanchez-Garcia M."/>
            <person name="Camarero S."/>
            <person name="Miyauchi S."/>
            <person name="Serrano A."/>
            <person name="Linde D."/>
            <person name="Babiker R."/>
            <person name="Drula E."/>
            <person name="Ayuso-Fernandez I."/>
            <person name="Pacheco R."/>
            <person name="Padilla G."/>
            <person name="Ferreira P."/>
            <person name="Barriuso J."/>
            <person name="Kellner H."/>
            <person name="Castanera R."/>
            <person name="Alfaro M."/>
            <person name="Ramirez L."/>
            <person name="Pisabarro A.G."/>
            <person name="Kuo A."/>
            <person name="Tritt A."/>
            <person name="Lipzen A."/>
            <person name="He G."/>
            <person name="Yan M."/>
            <person name="Ng V."/>
            <person name="Cullen D."/>
            <person name="Martin F."/>
            <person name="Rosso M.-N."/>
            <person name="Henrissat B."/>
            <person name="Hibbett D."/>
            <person name="Martinez A.T."/>
            <person name="Grigoriev I.V."/>
        </authorList>
    </citation>
    <scope>NUCLEOTIDE SEQUENCE</scope>
    <source>
        <strain evidence="1">AH 44721</strain>
    </source>
</reference>
<dbReference type="Proteomes" id="UP000724874">
    <property type="component" value="Unassembled WGS sequence"/>
</dbReference>
<accession>A0A9P5TJQ4</accession>
<keyword evidence="2" id="KW-1185">Reference proteome</keyword>
<evidence type="ECO:0000313" key="1">
    <source>
        <dbReference type="EMBL" id="KAF8889181.1"/>
    </source>
</evidence>
<name>A0A9P5TJQ4_GYMJU</name>
<organism evidence="1 2">
    <name type="scientific">Gymnopilus junonius</name>
    <name type="common">Spectacular rustgill mushroom</name>
    <name type="synonym">Gymnopilus spectabilis subsp. junonius</name>
    <dbReference type="NCBI Taxonomy" id="109634"/>
    <lineage>
        <taxon>Eukaryota</taxon>
        <taxon>Fungi</taxon>
        <taxon>Dikarya</taxon>
        <taxon>Basidiomycota</taxon>
        <taxon>Agaricomycotina</taxon>
        <taxon>Agaricomycetes</taxon>
        <taxon>Agaricomycetidae</taxon>
        <taxon>Agaricales</taxon>
        <taxon>Agaricineae</taxon>
        <taxon>Hymenogastraceae</taxon>
        <taxon>Gymnopilus</taxon>
    </lineage>
</organism>
<dbReference type="AlphaFoldDB" id="A0A9P5TJQ4"/>
<sequence>MELWVWKDMLALSGVLYLGLGLRGTFSFLLSHPRPPTIPKRLLSSKISIICILAGAYQYPEVAAQLPLGYYYGSNDYEPPVHFADEMDENPVYGSENCRQQTHTFTRIKMLVAPGTSGRKKAASWEIGDRSGYNRSEIDVDRSVKIVRTLRKRGRKLHIDGVKLQGGNIFKIWGTKALQNLVQEDWDMGMWDGFDLYEEGRRRV</sequence>
<comment type="caution">
    <text evidence="1">The sequence shown here is derived from an EMBL/GenBank/DDBJ whole genome shotgun (WGS) entry which is preliminary data.</text>
</comment>
<gene>
    <name evidence="1" type="ORF">CPB84DRAFT_1749365</name>
</gene>
<evidence type="ECO:0000313" key="2">
    <source>
        <dbReference type="Proteomes" id="UP000724874"/>
    </source>
</evidence>
<protein>
    <submittedName>
        <fullName evidence="1">Uncharacterized protein</fullName>
    </submittedName>
</protein>
<proteinExistence type="predicted"/>
<dbReference type="EMBL" id="JADNYJ010000081">
    <property type="protein sequence ID" value="KAF8889181.1"/>
    <property type="molecule type" value="Genomic_DNA"/>
</dbReference>